<name>A0A0N4VBF3_ENTVE</name>
<organism evidence="3">
    <name type="scientific">Enterobius vermicularis</name>
    <name type="common">Human pinworm</name>
    <dbReference type="NCBI Taxonomy" id="51028"/>
    <lineage>
        <taxon>Eukaryota</taxon>
        <taxon>Metazoa</taxon>
        <taxon>Ecdysozoa</taxon>
        <taxon>Nematoda</taxon>
        <taxon>Chromadorea</taxon>
        <taxon>Rhabditida</taxon>
        <taxon>Spirurina</taxon>
        <taxon>Oxyuridomorpha</taxon>
        <taxon>Oxyuroidea</taxon>
        <taxon>Oxyuridae</taxon>
        <taxon>Enterobius</taxon>
    </lineage>
</organism>
<keyword evidence="2" id="KW-1185">Reference proteome</keyword>
<dbReference type="WBParaSite" id="EVEC_0000786001-mRNA-1">
    <property type="protein sequence ID" value="EVEC_0000786001-mRNA-1"/>
    <property type="gene ID" value="EVEC_0000786001"/>
</dbReference>
<dbReference type="EMBL" id="UXUI01008882">
    <property type="protein sequence ID" value="VDD92593.1"/>
    <property type="molecule type" value="Genomic_DNA"/>
</dbReference>
<dbReference type="Proteomes" id="UP000274131">
    <property type="component" value="Unassembled WGS sequence"/>
</dbReference>
<dbReference type="AlphaFoldDB" id="A0A0N4VBF3"/>
<sequence length="108" mass="11864">MTSIAAEEKGFVGKFTSAVLISAKSADVGSSALEFVVRAAKKCVSLGIGVKSDRDFNGFSLISSSLLEYCLVYLNMYQWLGRTCSVERTQKRAVGFCCYFWFVTETVS</sequence>
<evidence type="ECO:0000313" key="1">
    <source>
        <dbReference type="EMBL" id="VDD92593.1"/>
    </source>
</evidence>
<gene>
    <name evidence="1" type="ORF">EVEC_LOCUS7344</name>
</gene>
<evidence type="ECO:0000313" key="2">
    <source>
        <dbReference type="Proteomes" id="UP000274131"/>
    </source>
</evidence>
<reference evidence="1 2" key="2">
    <citation type="submission" date="2018-10" db="EMBL/GenBank/DDBJ databases">
        <authorList>
            <consortium name="Pathogen Informatics"/>
        </authorList>
    </citation>
    <scope>NUCLEOTIDE SEQUENCE [LARGE SCALE GENOMIC DNA]</scope>
</reference>
<accession>A0A0N4VBF3</accession>
<reference evidence="3" key="1">
    <citation type="submission" date="2017-02" db="UniProtKB">
        <authorList>
            <consortium name="WormBaseParasite"/>
        </authorList>
    </citation>
    <scope>IDENTIFICATION</scope>
</reference>
<evidence type="ECO:0000313" key="3">
    <source>
        <dbReference type="WBParaSite" id="EVEC_0000786001-mRNA-1"/>
    </source>
</evidence>
<proteinExistence type="predicted"/>
<protein>
    <submittedName>
        <fullName evidence="3">DUF3475 domain-containing protein</fullName>
    </submittedName>
</protein>